<evidence type="ECO:0000313" key="2">
    <source>
        <dbReference type="EMBL" id="KAF9439800.1"/>
    </source>
</evidence>
<organism evidence="2 3">
    <name type="scientific">Macrolepiota fuliginosa MF-IS2</name>
    <dbReference type="NCBI Taxonomy" id="1400762"/>
    <lineage>
        <taxon>Eukaryota</taxon>
        <taxon>Fungi</taxon>
        <taxon>Dikarya</taxon>
        <taxon>Basidiomycota</taxon>
        <taxon>Agaricomycotina</taxon>
        <taxon>Agaricomycetes</taxon>
        <taxon>Agaricomycetidae</taxon>
        <taxon>Agaricales</taxon>
        <taxon>Agaricineae</taxon>
        <taxon>Agaricaceae</taxon>
        <taxon>Macrolepiota</taxon>
    </lineage>
</organism>
<evidence type="ECO:0000256" key="1">
    <source>
        <dbReference type="SAM" id="SignalP"/>
    </source>
</evidence>
<sequence>MPLNNFFKTLISKLCAVFLKLFTGRSDNPPESDLWDLSLDNRQMLCFTKCLSSIRILKHGADSLYMFDLGDLSTVLWKLAVPSVLTVLYVCCLPEGMSEKELAWELVQNGIRFHTLQHCDTLDSAPEEKLTATMVPMRLSGHIFNKGDHEFYEKQCQLLFFL</sequence>
<feature type="signal peptide" evidence="1">
    <location>
        <begin position="1"/>
        <end position="26"/>
    </location>
</feature>
<dbReference type="AlphaFoldDB" id="A0A9P5WWZ2"/>
<comment type="caution">
    <text evidence="2">The sequence shown here is derived from an EMBL/GenBank/DDBJ whole genome shotgun (WGS) entry which is preliminary data.</text>
</comment>
<dbReference type="Proteomes" id="UP000807342">
    <property type="component" value="Unassembled WGS sequence"/>
</dbReference>
<proteinExistence type="predicted"/>
<reference evidence="2" key="1">
    <citation type="submission" date="2020-11" db="EMBL/GenBank/DDBJ databases">
        <authorList>
            <consortium name="DOE Joint Genome Institute"/>
            <person name="Ahrendt S."/>
            <person name="Riley R."/>
            <person name="Andreopoulos W."/>
            <person name="Labutti K."/>
            <person name="Pangilinan J."/>
            <person name="Ruiz-Duenas F.J."/>
            <person name="Barrasa J.M."/>
            <person name="Sanchez-Garcia M."/>
            <person name="Camarero S."/>
            <person name="Miyauchi S."/>
            <person name="Serrano A."/>
            <person name="Linde D."/>
            <person name="Babiker R."/>
            <person name="Drula E."/>
            <person name="Ayuso-Fernandez I."/>
            <person name="Pacheco R."/>
            <person name="Padilla G."/>
            <person name="Ferreira P."/>
            <person name="Barriuso J."/>
            <person name="Kellner H."/>
            <person name="Castanera R."/>
            <person name="Alfaro M."/>
            <person name="Ramirez L."/>
            <person name="Pisabarro A.G."/>
            <person name="Kuo A."/>
            <person name="Tritt A."/>
            <person name="Lipzen A."/>
            <person name="He G."/>
            <person name="Yan M."/>
            <person name="Ng V."/>
            <person name="Cullen D."/>
            <person name="Martin F."/>
            <person name="Rosso M.-N."/>
            <person name="Henrissat B."/>
            <person name="Hibbett D."/>
            <person name="Martinez A.T."/>
            <person name="Grigoriev I.V."/>
        </authorList>
    </citation>
    <scope>NUCLEOTIDE SEQUENCE</scope>
    <source>
        <strain evidence="2">MF-IS2</strain>
    </source>
</reference>
<keyword evidence="1" id="KW-0732">Signal</keyword>
<accession>A0A9P5WWZ2</accession>
<dbReference type="EMBL" id="MU153394">
    <property type="protein sequence ID" value="KAF9439800.1"/>
    <property type="molecule type" value="Genomic_DNA"/>
</dbReference>
<evidence type="ECO:0000313" key="3">
    <source>
        <dbReference type="Proteomes" id="UP000807342"/>
    </source>
</evidence>
<gene>
    <name evidence="2" type="ORF">P691DRAFT_689723</name>
</gene>
<protein>
    <submittedName>
        <fullName evidence="2">Uncharacterized protein</fullName>
    </submittedName>
</protein>
<keyword evidence="3" id="KW-1185">Reference proteome</keyword>
<dbReference type="OrthoDB" id="3270336at2759"/>
<feature type="chain" id="PRO_5040141237" evidence="1">
    <location>
        <begin position="27"/>
        <end position="162"/>
    </location>
</feature>
<name>A0A9P5WWZ2_9AGAR</name>